<dbReference type="InterPro" id="IPR000569">
    <property type="entry name" value="HECT_dom"/>
</dbReference>
<gene>
    <name evidence="7" type="primary">Herc4_1</name>
    <name evidence="7" type="ORF">ODOGUJ_R12192</name>
</gene>
<keyword evidence="4 5" id="KW-0833">Ubl conjugation pathway</keyword>
<evidence type="ECO:0000256" key="5">
    <source>
        <dbReference type="PROSITE-ProRule" id="PRU00104"/>
    </source>
</evidence>
<dbReference type="Gene3D" id="3.30.2160.10">
    <property type="entry name" value="Hect, E3 ligase catalytic domain"/>
    <property type="match status" value="1"/>
</dbReference>
<evidence type="ECO:0000256" key="1">
    <source>
        <dbReference type="ARBA" id="ARBA00000885"/>
    </source>
</evidence>
<dbReference type="Gene3D" id="3.90.1750.10">
    <property type="entry name" value="Hect, E3 ligase catalytic domains"/>
    <property type="match status" value="1"/>
</dbReference>
<dbReference type="PANTHER" id="PTHR45700:SF8">
    <property type="entry name" value="HECT-TYPE E3 UBIQUITIN TRANSFERASE"/>
    <property type="match status" value="1"/>
</dbReference>
<dbReference type="GO" id="GO:0061630">
    <property type="term" value="F:ubiquitin protein ligase activity"/>
    <property type="evidence" value="ECO:0007669"/>
    <property type="project" value="UniProtKB-EC"/>
</dbReference>
<feature type="non-terminal residue" evidence="7">
    <location>
        <position position="1"/>
    </location>
</feature>
<sequence length="142" mass="16982">RKEFVDLYVNYVLNESIRKPFEDFMQGFIRGCPAESWKIFLPAELQVLLLGHTDYDWQLLKKNVTYVYYEESHQTIKNFWTVFYKLPEEKKKKFLAFLSGSDRIAPYGLEYFVFYIEDPFCQNPDNSYPSARTCNCTLLLPR</sequence>
<feature type="active site" description="Glycyl thioester intermediate" evidence="5">
    <location>
        <position position="134"/>
    </location>
</feature>
<keyword evidence="8" id="KW-1185">Reference proteome</keyword>
<reference evidence="7 8" key="1">
    <citation type="submission" date="2019-09" db="EMBL/GenBank/DDBJ databases">
        <title>Bird 10,000 Genomes (B10K) Project - Family phase.</title>
        <authorList>
            <person name="Zhang G."/>
        </authorList>
    </citation>
    <scope>NUCLEOTIDE SEQUENCE [LARGE SCALE GENOMIC DNA]</scope>
    <source>
        <strain evidence="7">B10K-DU-001-53</strain>
        <tissue evidence="7">Muscle</tissue>
    </source>
</reference>
<dbReference type="OrthoDB" id="5981550at2759"/>
<dbReference type="PROSITE" id="PS50237">
    <property type="entry name" value="HECT"/>
    <property type="match status" value="1"/>
</dbReference>
<dbReference type="AlphaFoldDB" id="A0A7K9YMU6"/>
<feature type="non-terminal residue" evidence="7">
    <location>
        <position position="142"/>
    </location>
</feature>
<dbReference type="Gene3D" id="3.30.2410.10">
    <property type="entry name" value="Hect, E3 ligase catalytic domain"/>
    <property type="match status" value="1"/>
</dbReference>
<evidence type="ECO:0000256" key="2">
    <source>
        <dbReference type="ARBA" id="ARBA00012485"/>
    </source>
</evidence>
<dbReference type="InterPro" id="IPR035983">
    <property type="entry name" value="Hect_E3_ubiquitin_ligase"/>
</dbReference>
<comment type="catalytic activity">
    <reaction evidence="1">
        <text>S-ubiquitinyl-[E2 ubiquitin-conjugating enzyme]-L-cysteine + [acceptor protein]-L-lysine = [E2 ubiquitin-conjugating enzyme]-L-cysteine + N(6)-ubiquitinyl-[acceptor protein]-L-lysine.</text>
        <dbReference type="EC" id="2.3.2.26"/>
    </reaction>
</comment>
<dbReference type="PANTHER" id="PTHR45700">
    <property type="entry name" value="UBIQUITIN-PROTEIN LIGASE E3C"/>
    <property type="match status" value="1"/>
</dbReference>
<comment type="caution">
    <text evidence="7">The sequence shown here is derived from an EMBL/GenBank/DDBJ whole genome shotgun (WGS) entry which is preliminary data.</text>
</comment>
<feature type="domain" description="HECT" evidence="6">
    <location>
        <begin position="1"/>
        <end position="142"/>
    </location>
</feature>
<evidence type="ECO:0000256" key="3">
    <source>
        <dbReference type="ARBA" id="ARBA00022679"/>
    </source>
</evidence>
<accession>A0A7K9YMU6</accession>
<name>A0A7K9YMU6_9GALL</name>
<dbReference type="GO" id="GO:0000209">
    <property type="term" value="P:protein polyubiquitination"/>
    <property type="evidence" value="ECO:0007669"/>
    <property type="project" value="InterPro"/>
</dbReference>
<keyword evidence="3" id="KW-0808">Transferase</keyword>
<dbReference type="SUPFAM" id="SSF56204">
    <property type="entry name" value="Hect, E3 ligase catalytic domain"/>
    <property type="match status" value="1"/>
</dbReference>
<organism evidence="7 8">
    <name type="scientific">Odontophorus gujanensis</name>
    <name type="common">marbled wood quail</name>
    <dbReference type="NCBI Taxonomy" id="886794"/>
    <lineage>
        <taxon>Eukaryota</taxon>
        <taxon>Metazoa</taxon>
        <taxon>Chordata</taxon>
        <taxon>Craniata</taxon>
        <taxon>Vertebrata</taxon>
        <taxon>Euteleostomi</taxon>
        <taxon>Archelosauria</taxon>
        <taxon>Archosauria</taxon>
        <taxon>Dinosauria</taxon>
        <taxon>Saurischia</taxon>
        <taxon>Theropoda</taxon>
        <taxon>Coelurosauria</taxon>
        <taxon>Aves</taxon>
        <taxon>Neognathae</taxon>
        <taxon>Galloanserae</taxon>
        <taxon>Galliformes</taxon>
        <taxon>Odontophoridae</taxon>
        <taxon>Odontophorus</taxon>
    </lineage>
</organism>
<protein>
    <recommendedName>
        <fullName evidence="2">HECT-type E3 ubiquitin transferase</fullName>
        <ecNumber evidence="2">2.3.2.26</ecNumber>
    </recommendedName>
</protein>
<dbReference type="GO" id="GO:0016874">
    <property type="term" value="F:ligase activity"/>
    <property type="evidence" value="ECO:0007669"/>
    <property type="project" value="UniProtKB-KW"/>
</dbReference>
<dbReference type="EC" id="2.3.2.26" evidence="2"/>
<dbReference type="Pfam" id="PF00632">
    <property type="entry name" value="HECT"/>
    <property type="match status" value="1"/>
</dbReference>
<keyword evidence="7" id="KW-0436">Ligase</keyword>
<dbReference type="EMBL" id="VXAB01006224">
    <property type="protein sequence ID" value="NXJ09261.1"/>
    <property type="molecule type" value="Genomic_DNA"/>
</dbReference>
<evidence type="ECO:0000259" key="6">
    <source>
        <dbReference type="PROSITE" id="PS50237"/>
    </source>
</evidence>
<evidence type="ECO:0000313" key="8">
    <source>
        <dbReference type="Proteomes" id="UP000522663"/>
    </source>
</evidence>
<proteinExistence type="predicted"/>
<evidence type="ECO:0000313" key="7">
    <source>
        <dbReference type="EMBL" id="NXJ09261.1"/>
    </source>
</evidence>
<dbReference type="Proteomes" id="UP000522663">
    <property type="component" value="Unassembled WGS sequence"/>
</dbReference>
<dbReference type="InterPro" id="IPR044611">
    <property type="entry name" value="E3A/B/C-like"/>
</dbReference>
<evidence type="ECO:0000256" key="4">
    <source>
        <dbReference type="ARBA" id="ARBA00022786"/>
    </source>
</evidence>